<keyword evidence="3" id="KW-1185">Reference proteome</keyword>
<dbReference type="FunFam" id="3.30.1050.10:FF:000001">
    <property type="entry name" value="Putative Non-specific lipid-transfer protein"/>
    <property type="match status" value="1"/>
</dbReference>
<dbReference type="PANTHER" id="PTHR10094">
    <property type="entry name" value="STEROL CARRIER PROTEIN 2 SCP-2 FAMILY PROTEIN"/>
    <property type="match status" value="1"/>
</dbReference>
<dbReference type="GO" id="GO:0005829">
    <property type="term" value="C:cytosol"/>
    <property type="evidence" value="ECO:0007669"/>
    <property type="project" value="TreeGrafter"/>
</dbReference>
<sequence length="140" mass="15177">EPCVLLYISHRQITTSAVSAAATKQFKAAAIFEQIQHELDKNGADLVKKMNGVFCFKVLKDGDKAVWVVDMKNGTGSVKHDPSGKGDVVITTNDDDLVKLMLGQLNPQQAFMQGKLKLSGNVGLALKLNELKLKSGHSKL</sequence>
<name>A0AAD9NWH2_RIDPI</name>
<feature type="non-terminal residue" evidence="2">
    <location>
        <position position="1"/>
    </location>
</feature>
<dbReference type="InterPro" id="IPR003033">
    <property type="entry name" value="SCP2_sterol-bd_dom"/>
</dbReference>
<dbReference type="Gene3D" id="3.30.1050.10">
    <property type="entry name" value="SCP2 sterol-binding domain"/>
    <property type="match status" value="1"/>
</dbReference>
<dbReference type="InterPro" id="IPR036527">
    <property type="entry name" value="SCP2_sterol-bd_dom_sf"/>
</dbReference>
<dbReference type="Proteomes" id="UP001209878">
    <property type="component" value="Unassembled WGS sequence"/>
</dbReference>
<dbReference type="Pfam" id="PF02036">
    <property type="entry name" value="SCP2"/>
    <property type="match status" value="1"/>
</dbReference>
<organism evidence="2 3">
    <name type="scientific">Ridgeia piscesae</name>
    <name type="common">Tubeworm</name>
    <dbReference type="NCBI Taxonomy" id="27915"/>
    <lineage>
        <taxon>Eukaryota</taxon>
        <taxon>Metazoa</taxon>
        <taxon>Spiralia</taxon>
        <taxon>Lophotrochozoa</taxon>
        <taxon>Annelida</taxon>
        <taxon>Polychaeta</taxon>
        <taxon>Sedentaria</taxon>
        <taxon>Canalipalpata</taxon>
        <taxon>Sabellida</taxon>
        <taxon>Siboglinidae</taxon>
        <taxon>Ridgeia</taxon>
    </lineage>
</organism>
<proteinExistence type="predicted"/>
<comment type="caution">
    <text evidence="2">The sequence shown here is derived from an EMBL/GenBank/DDBJ whole genome shotgun (WGS) entry which is preliminary data.</text>
</comment>
<feature type="domain" description="SCP2" evidence="1">
    <location>
        <begin position="32"/>
        <end position="131"/>
    </location>
</feature>
<reference evidence="2" key="1">
    <citation type="journal article" date="2023" name="Mol. Biol. Evol.">
        <title>Third-Generation Sequencing Reveals the Adaptive Role of the Epigenome in Three Deep-Sea Polychaetes.</title>
        <authorList>
            <person name="Perez M."/>
            <person name="Aroh O."/>
            <person name="Sun Y."/>
            <person name="Lan Y."/>
            <person name="Juniper S.K."/>
            <person name="Young C.R."/>
            <person name="Angers B."/>
            <person name="Qian P.Y."/>
        </authorList>
    </citation>
    <scope>NUCLEOTIDE SEQUENCE</scope>
    <source>
        <strain evidence="2">R07B-5</strain>
    </source>
</reference>
<dbReference type="PANTHER" id="PTHR10094:SF25">
    <property type="entry name" value="SCP2 STEROL-BINDING DOMAIN-CONTAINING PROTEIN 1"/>
    <property type="match status" value="1"/>
</dbReference>
<dbReference type="SUPFAM" id="SSF55718">
    <property type="entry name" value="SCP-like"/>
    <property type="match status" value="1"/>
</dbReference>
<evidence type="ECO:0000313" key="2">
    <source>
        <dbReference type="EMBL" id="KAK2183745.1"/>
    </source>
</evidence>
<accession>A0AAD9NWH2</accession>
<evidence type="ECO:0000259" key="1">
    <source>
        <dbReference type="Pfam" id="PF02036"/>
    </source>
</evidence>
<evidence type="ECO:0000313" key="3">
    <source>
        <dbReference type="Proteomes" id="UP001209878"/>
    </source>
</evidence>
<dbReference type="EMBL" id="JAODUO010000297">
    <property type="protein sequence ID" value="KAK2183745.1"/>
    <property type="molecule type" value="Genomic_DNA"/>
</dbReference>
<dbReference type="AlphaFoldDB" id="A0AAD9NWH2"/>
<gene>
    <name evidence="2" type="ORF">NP493_297g02013</name>
</gene>
<protein>
    <recommendedName>
        <fullName evidence="1">SCP2 domain-containing protein</fullName>
    </recommendedName>
</protein>